<feature type="chain" id="PRO_5040627141" evidence="1">
    <location>
        <begin position="30"/>
        <end position="196"/>
    </location>
</feature>
<feature type="signal peptide" evidence="1">
    <location>
        <begin position="1"/>
        <end position="29"/>
    </location>
</feature>
<evidence type="ECO:0000256" key="1">
    <source>
        <dbReference type="SAM" id="SignalP"/>
    </source>
</evidence>
<geneLocation type="plasmid" evidence="2">
    <name>pC5.7c</name>
</geneLocation>
<geneLocation type="plasmid" evidence="3">
    <name>pColt5.8b</name>
</geneLocation>
<sequence length="196" mass="20857">MSRAIRRAFETLLISGAMSVTALWSPTYAEDPQPSSRTFVVPQAGLTFLTGDSWQQAGQTMRLYGVQACIRGTAYTDRSGRKQDCGAVSLAMLAAIVRDTRPTCAPVAQVTASTSDQPSTILVICSAHIGNNALDVGAMLITQGFAFAALESTGKPVHLPYSIEEGIAQQSRAGLWAYPDMPHPNQVLISRSAGPE</sequence>
<dbReference type="SUPFAM" id="SSF50199">
    <property type="entry name" value="Staphylococcal nuclease"/>
    <property type="match status" value="1"/>
</dbReference>
<accession>A0A7S5DQV3</accession>
<keyword evidence="3" id="KW-0614">Plasmid</keyword>
<gene>
    <name evidence="2" type="ORF">pC5.7c_484</name>
    <name evidence="3" type="ORF">pC5.8b_283</name>
</gene>
<dbReference type="EMBL" id="MK318969">
    <property type="protein sequence ID" value="QCL09351.1"/>
    <property type="molecule type" value="Genomic_DNA"/>
</dbReference>
<protein>
    <submittedName>
        <fullName evidence="3">Putative succinoglycan biosynthesis protein</fullName>
    </submittedName>
</protein>
<dbReference type="InterPro" id="IPR035437">
    <property type="entry name" value="SNase_OB-fold_sf"/>
</dbReference>
<dbReference type="RefSeq" id="WP_174014345.1">
    <property type="nucleotide sequence ID" value="NZ_JAAMEE010000036.1"/>
</dbReference>
<name>A0A7S5DQV3_RHIRH</name>
<organism evidence="3">
    <name type="scientific">Rhizobium rhizogenes</name>
    <name type="common">Agrobacterium rhizogenes</name>
    <dbReference type="NCBI Taxonomy" id="359"/>
    <lineage>
        <taxon>Bacteria</taxon>
        <taxon>Pseudomonadati</taxon>
        <taxon>Pseudomonadota</taxon>
        <taxon>Alphaproteobacteria</taxon>
        <taxon>Hyphomicrobiales</taxon>
        <taxon>Rhizobiaceae</taxon>
        <taxon>Rhizobium/Agrobacterium group</taxon>
        <taxon>Rhizobium</taxon>
    </lineage>
</organism>
<proteinExistence type="predicted"/>
<reference evidence="3" key="1">
    <citation type="submission" date="2018-12" db="EMBL/GenBank/DDBJ databases">
        <title>Three Rhizobium rhizogenes strains isolated from the same crown gall tumor carry diverse plasmids.</title>
        <authorList>
            <person name="Pulawska J."/>
            <person name="Kuzmanovic N."/>
        </authorList>
    </citation>
    <scope>NUCLEOTIDE SEQUENCE</scope>
    <source>
        <strain evidence="2">C5.7</strain>
        <strain evidence="3">Colt5.8</strain>
        <plasmid evidence="2">pC5.7c</plasmid>
        <plasmid evidence="3">pColt5.8b</plasmid>
    </source>
</reference>
<dbReference type="AlphaFoldDB" id="A0A7S5DQV3"/>
<evidence type="ECO:0000313" key="2">
    <source>
        <dbReference type="EMBL" id="QCL09351.1"/>
    </source>
</evidence>
<keyword evidence="1" id="KW-0732">Signal</keyword>
<evidence type="ECO:0000313" key="3">
    <source>
        <dbReference type="EMBL" id="QCL09773.1"/>
    </source>
</evidence>
<dbReference type="EMBL" id="MK318972">
    <property type="protein sequence ID" value="QCL09773.1"/>
    <property type="molecule type" value="Genomic_DNA"/>
</dbReference>